<dbReference type="PROSITE" id="PS50928">
    <property type="entry name" value="ABC_TM1"/>
    <property type="match status" value="1"/>
</dbReference>
<keyword evidence="5 7" id="KW-1133">Transmembrane helix</keyword>
<comment type="subcellular location">
    <subcellularLocation>
        <location evidence="1 7">Cell membrane</location>
        <topology evidence="1 7">Multi-pass membrane protein</topology>
    </subcellularLocation>
</comment>
<evidence type="ECO:0000256" key="3">
    <source>
        <dbReference type="ARBA" id="ARBA00022475"/>
    </source>
</evidence>
<feature type="transmembrane region" description="Helical" evidence="7">
    <location>
        <begin position="218"/>
        <end position="239"/>
    </location>
</feature>
<dbReference type="RefSeq" id="WP_044057809.1">
    <property type="nucleotide sequence ID" value="NZ_CBCSKJ010000002.1"/>
</dbReference>
<keyword evidence="2 7" id="KW-0813">Transport</keyword>
<evidence type="ECO:0000256" key="6">
    <source>
        <dbReference type="ARBA" id="ARBA00023136"/>
    </source>
</evidence>
<evidence type="ECO:0000256" key="2">
    <source>
        <dbReference type="ARBA" id="ARBA00022448"/>
    </source>
</evidence>
<feature type="domain" description="ABC transmembrane type-1" evidence="8">
    <location>
        <begin position="70"/>
        <end position="286"/>
    </location>
</feature>
<evidence type="ECO:0000313" key="10">
    <source>
        <dbReference type="Proteomes" id="UP000056090"/>
    </source>
</evidence>
<feature type="transmembrane region" description="Helical" evidence="7">
    <location>
        <begin position="12"/>
        <end position="36"/>
    </location>
</feature>
<dbReference type="SUPFAM" id="SSF161098">
    <property type="entry name" value="MetI-like"/>
    <property type="match status" value="1"/>
</dbReference>
<gene>
    <name evidence="9" type="ORF">EP13_14240</name>
</gene>
<evidence type="ECO:0000256" key="1">
    <source>
        <dbReference type="ARBA" id="ARBA00004651"/>
    </source>
</evidence>
<sequence length="294" mass="32398">MAMSFESKRQLGYRIMMAPALLLMGAFIVFPAFYAFSLSLTNDALLGFAAKESSFVGLRNFSRLFSDPLFWNSLKVTLIFVIGSAVIGQFVLGFASAICLQRPVKYKSIFNAIICLPNAVPEMVVGFLWISMFASGEYGTLNRIVTSFGIEPQQWLYSFPLFSIIIVNTWRGIAFSMILLTSGLASIPKDIYEAAKVDGASDRQIFTRITLPLMMPTIFLYMFISTVTTFAIFGLVYTLSRGGPANSTEILGIYIYNQSFTSFQLGYGAAVAVVSLVVSMILGAVYVRALKVEV</sequence>
<dbReference type="GO" id="GO:0055085">
    <property type="term" value="P:transmembrane transport"/>
    <property type="evidence" value="ECO:0007669"/>
    <property type="project" value="InterPro"/>
</dbReference>
<dbReference type="EMBL" id="CP008849">
    <property type="protein sequence ID" value="AIF99747.1"/>
    <property type="molecule type" value="Genomic_DNA"/>
</dbReference>
<dbReference type="AlphaFoldDB" id="A0A075P8T6"/>
<evidence type="ECO:0000313" key="9">
    <source>
        <dbReference type="EMBL" id="AIF99747.1"/>
    </source>
</evidence>
<dbReference type="Proteomes" id="UP000056090">
    <property type="component" value="Chromosome"/>
</dbReference>
<feature type="transmembrane region" description="Helical" evidence="7">
    <location>
        <begin position="155"/>
        <end position="180"/>
    </location>
</feature>
<dbReference type="PANTHER" id="PTHR43005:SF1">
    <property type="entry name" value="SPERMIDINE_PUTRESCINE TRANSPORT SYSTEM PERMEASE PROTEIN"/>
    <property type="match status" value="1"/>
</dbReference>
<evidence type="ECO:0000259" key="8">
    <source>
        <dbReference type="PROSITE" id="PS50928"/>
    </source>
</evidence>
<evidence type="ECO:0000256" key="7">
    <source>
        <dbReference type="RuleBase" id="RU363032"/>
    </source>
</evidence>
<feature type="transmembrane region" description="Helical" evidence="7">
    <location>
        <begin position="265"/>
        <end position="287"/>
    </location>
</feature>
<organism evidence="9 10">
    <name type="scientific">Alteromonas australica</name>
    <dbReference type="NCBI Taxonomy" id="589873"/>
    <lineage>
        <taxon>Bacteria</taxon>
        <taxon>Pseudomonadati</taxon>
        <taxon>Pseudomonadota</taxon>
        <taxon>Gammaproteobacteria</taxon>
        <taxon>Alteromonadales</taxon>
        <taxon>Alteromonadaceae</taxon>
        <taxon>Alteromonas/Salinimonas group</taxon>
        <taxon>Alteromonas</taxon>
    </lineage>
</organism>
<evidence type="ECO:0000256" key="4">
    <source>
        <dbReference type="ARBA" id="ARBA00022692"/>
    </source>
</evidence>
<reference evidence="9 10" key="1">
    <citation type="submission" date="2014-06" db="EMBL/GenBank/DDBJ databases">
        <title>Genomes of Alteromonas australica, a world apart.</title>
        <authorList>
            <person name="Gonzaga A."/>
            <person name="Lopez-Perez M."/>
            <person name="Rodriguez-Valera F."/>
        </authorList>
    </citation>
    <scope>NUCLEOTIDE SEQUENCE [LARGE SCALE GENOMIC DNA]</scope>
    <source>
        <strain evidence="9 10">H 17</strain>
    </source>
</reference>
<dbReference type="PANTHER" id="PTHR43005">
    <property type="entry name" value="BLR7065 PROTEIN"/>
    <property type="match status" value="1"/>
</dbReference>
<dbReference type="InterPro" id="IPR000515">
    <property type="entry name" value="MetI-like"/>
</dbReference>
<comment type="similarity">
    <text evidence="7">Belongs to the binding-protein-dependent transport system permease family.</text>
</comment>
<dbReference type="eggNOG" id="COG1175">
    <property type="taxonomic scope" value="Bacteria"/>
</dbReference>
<dbReference type="Pfam" id="PF00528">
    <property type="entry name" value="BPD_transp_1"/>
    <property type="match status" value="1"/>
</dbReference>
<feature type="transmembrane region" description="Helical" evidence="7">
    <location>
        <begin position="112"/>
        <end position="135"/>
    </location>
</feature>
<dbReference type="CDD" id="cd06261">
    <property type="entry name" value="TM_PBP2"/>
    <property type="match status" value="1"/>
</dbReference>
<name>A0A075P8T6_9ALTE</name>
<keyword evidence="10" id="KW-1185">Reference proteome</keyword>
<feature type="transmembrane region" description="Helical" evidence="7">
    <location>
        <begin position="76"/>
        <end position="100"/>
    </location>
</feature>
<dbReference type="InterPro" id="IPR035906">
    <property type="entry name" value="MetI-like_sf"/>
</dbReference>
<evidence type="ECO:0000256" key="5">
    <source>
        <dbReference type="ARBA" id="ARBA00022989"/>
    </source>
</evidence>
<dbReference type="KEGG" id="aal:EP13_14240"/>
<accession>A0A075P8T6</accession>
<dbReference type="GO" id="GO:0005886">
    <property type="term" value="C:plasma membrane"/>
    <property type="evidence" value="ECO:0007669"/>
    <property type="project" value="UniProtKB-SubCell"/>
</dbReference>
<proteinExistence type="inferred from homology"/>
<dbReference type="GeneID" id="78256055"/>
<protein>
    <submittedName>
        <fullName evidence="9">ABC transporter permease</fullName>
    </submittedName>
</protein>
<dbReference type="Gene3D" id="1.10.3720.10">
    <property type="entry name" value="MetI-like"/>
    <property type="match status" value="1"/>
</dbReference>
<keyword evidence="4 7" id="KW-0812">Transmembrane</keyword>
<keyword evidence="3" id="KW-1003">Cell membrane</keyword>
<keyword evidence="6 7" id="KW-0472">Membrane</keyword>